<comment type="similarity">
    <text evidence="2">Belongs to the CLASP family.</text>
</comment>
<organism evidence="10 11">
    <name type="scientific">Podospora didyma</name>
    <dbReference type="NCBI Taxonomy" id="330526"/>
    <lineage>
        <taxon>Eukaryota</taxon>
        <taxon>Fungi</taxon>
        <taxon>Dikarya</taxon>
        <taxon>Ascomycota</taxon>
        <taxon>Pezizomycotina</taxon>
        <taxon>Sordariomycetes</taxon>
        <taxon>Sordariomycetidae</taxon>
        <taxon>Sordariales</taxon>
        <taxon>Podosporaceae</taxon>
        <taxon>Podospora</taxon>
    </lineage>
</organism>
<dbReference type="AlphaFoldDB" id="A0AAE0U4T4"/>
<dbReference type="InterPro" id="IPR024395">
    <property type="entry name" value="CLASP_N_dom"/>
</dbReference>
<evidence type="ECO:0000256" key="3">
    <source>
        <dbReference type="ARBA" id="ARBA00011375"/>
    </source>
</evidence>
<dbReference type="GO" id="GO:0005881">
    <property type="term" value="C:cytoplasmic microtubule"/>
    <property type="evidence" value="ECO:0007669"/>
    <property type="project" value="TreeGrafter"/>
</dbReference>
<dbReference type="GO" id="GO:0005815">
    <property type="term" value="C:microtubule organizing center"/>
    <property type="evidence" value="ECO:0007669"/>
    <property type="project" value="TreeGrafter"/>
</dbReference>
<reference evidence="10" key="2">
    <citation type="submission" date="2023-06" db="EMBL/GenBank/DDBJ databases">
        <authorList>
            <consortium name="Lawrence Berkeley National Laboratory"/>
            <person name="Haridas S."/>
            <person name="Hensen N."/>
            <person name="Bonometti L."/>
            <person name="Westerberg I."/>
            <person name="Brannstrom I.O."/>
            <person name="Guillou S."/>
            <person name="Cros-Aarteil S."/>
            <person name="Calhoun S."/>
            <person name="Kuo A."/>
            <person name="Mondo S."/>
            <person name="Pangilinan J."/>
            <person name="Riley R."/>
            <person name="LaButti K."/>
            <person name="Andreopoulos B."/>
            <person name="Lipzen A."/>
            <person name="Chen C."/>
            <person name="Yanf M."/>
            <person name="Daum C."/>
            <person name="Ng V."/>
            <person name="Clum A."/>
            <person name="Steindorff A."/>
            <person name="Ohm R."/>
            <person name="Martin F."/>
            <person name="Silar P."/>
            <person name="Natvig D."/>
            <person name="Lalanne C."/>
            <person name="Gautier V."/>
            <person name="Ament-velasquez S.L."/>
            <person name="Kruys A."/>
            <person name="Hutchinson M.I."/>
            <person name="Powell A.J."/>
            <person name="Barry K."/>
            <person name="Miller A.N."/>
            <person name="Grigoriev I.V."/>
            <person name="Debuchy R."/>
            <person name="Gladieux P."/>
            <person name="Thoren M.H."/>
            <person name="Johannesson H."/>
        </authorList>
    </citation>
    <scope>NUCLEOTIDE SEQUENCE</scope>
    <source>
        <strain evidence="10">CBS 232.78</strain>
    </source>
</reference>
<keyword evidence="6" id="KW-0498">Mitosis</keyword>
<dbReference type="GO" id="GO:1990023">
    <property type="term" value="C:mitotic spindle midzone"/>
    <property type="evidence" value="ECO:0007669"/>
    <property type="project" value="TreeGrafter"/>
</dbReference>
<comment type="function">
    <text evidence="7">Microtubule binding protein that promotes the stabilization of dynamic microtubules. Required for mitotic spindle formation.</text>
</comment>
<proteinExistence type="inferred from homology"/>
<dbReference type="EMBL" id="JAULSW010000002">
    <property type="protein sequence ID" value="KAK3391058.1"/>
    <property type="molecule type" value="Genomic_DNA"/>
</dbReference>
<dbReference type="GO" id="GO:0060172">
    <property type="term" value="P:astral microtubule depolymerization"/>
    <property type="evidence" value="ECO:0007669"/>
    <property type="project" value="TreeGrafter"/>
</dbReference>
<dbReference type="GO" id="GO:0051301">
    <property type="term" value="P:cell division"/>
    <property type="evidence" value="ECO:0007669"/>
    <property type="project" value="UniProtKB-KW"/>
</dbReference>
<evidence type="ECO:0000259" key="9">
    <source>
        <dbReference type="SMART" id="SM01349"/>
    </source>
</evidence>
<feature type="domain" description="TOG" evidence="9">
    <location>
        <begin position="1"/>
        <end position="219"/>
    </location>
</feature>
<dbReference type="GO" id="GO:0005876">
    <property type="term" value="C:spindle microtubule"/>
    <property type="evidence" value="ECO:0007669"/>
    <property type="project" value="TreeGrafter"/>
</dbReference>
<keyword evidence="4" id="KW-0132">Cell division</keyword>
<feature type="non-terminal residue" evidence="10">
    <location>
        <position position="1073"/>
    </location>
</feature>
<feature type="region of interest" description="Disordered" evidence="8">
    <location>
        <begin position="737"/>
        <end position="801"/>
    </location>
</feature>
<feature type="region of interest" description="Disordered" evidence="8">
    <location>
        <begin position="814"/>
        <end position="835"/>
    </location>
</feature>
<evidence type="ECO:0000256" key="8">
    <source>
        <dbReference type="SAM" id="MobiDB-lite"/>
    </source>
</evidence>
<evidence type="ECO:0000256" key="1">
    <source>
        <dbReference type="ARBA" id="ARBA00004186"/>
    </source>
</evidence>
<comment type="caution">
    <text evidence="10">The sequence shown here is derived from an EMBL/GenBank/DDBJ whole genome shotgun (WGS) entry which is preliminary data.</text>
</comment>
<sequence length="1073" mass="117347">MADRITEEEVENLQAILVGTDASIDAKVQLVTIVKSHIKQQNVPDNCIAPLFEALRTASSSQHANLVNAGFTALNHLLTRLTRQDPKHLAKEAARTLPLIIEKLGDQKEKFRAIALQSLATLYKVAPIDVERSVRNIAMGGKNPRAKEASLQWLLQTHQENGLQFRSYVPTLMELLEDADAMVRDTAKSTVIELFRNAPNGAKSDLKKQLKTYKVRPAIEAAIIKELNPTGSASAPSSQPDPLDEAPPVRANLAASASSLSVDRPITPMLDSRPEQVEPMYVNTQRELDDIFREMHVHFEGRESEQNWLKREESMTKLRKLMAGNGATDFRDYFLAALRSLLDGIIKAITSLRTSLSKEGCSVVQDIARVYGPAMDPMVELLMQTFIKLSAATKKIASQQANVAVDTIIGRVTYNARIMQHVCQASQDKNVQPRLYATGWLKTILTKESHHKSHVEHSGGLDLIEKCIKKGLADPNPAVREKMRATYWTFASMWPARAETIMNGLDATAQKLLQNDSNNPNSPKKAEGTVRPGLGLSKSTMASSSKPSLREVMAQKKAAATKNLPARPGSAMAHFSPVRTVSNSSHASASSTATTSTVRSRPESTLLSGTSTGGLSGAPMRPTKRRPDMAARPATAGPYSVRSHDHPSAEQPSPPDKLRSKAVTPKVIAPSPKRTAPRTRPGHVPTVSEPNLPTPSKTAASKAVASPRTTPVQLRNTPLRILSSPSKAHEEFTLVLPTTSTSSPRASHQPSPRVAHQHSPQVAHHSSPRPLKVYEDPFTEEEQAISSKPTPFSRPVLEDKPINEDAALLPRVSITTEGGTTNDGIAGGDSPEKLKQNSRLLDSGIAKVRQQSLDVHGFRKLQSIIRDNKAVFTDEKFDAFLPGLFGFLESPLDQLPPEKVQDVKAQVLATIKLLLRKMRDNFQPHVSRGLESLLRARAGYDGRTHIVSGLELLADELVTLGDASEITLVLSRMLSTMDSSPRSLSMGLHVLKEMIEARSTFVPTQTELDTLAGLASRCLDSLESAVRMDAVHLCVALHSRVGDALFWDAMKGVRDDPKSLITYYIVKRQREAG</sequence>
<keyword evidence="6" id="KW-0131">Cell cycle</keyword>
<evidence type="ECO:0000256" key="7">
    <source>
        <dbReference type="ARBA" id="ARBA00024889"/>
    </source>
</evidence>
<dbReference type="SMART" id="SM01349">
    <property type="entry name" value="TOG"/>
    <property type="match status" value="2"/>
</dbReference>
<accession>A0AAE0U4T4</accession>
<feature type="region of interest" description="Disordered" evidence="8">
    <location>
        <begin position="513"/>
        <end position="711"/>
    </location>
</feature>
<dbReference type="InterPro" id="IPR011989">
    <property type="entry name" value="ARM-like"/>
</dbReference>
<feature type="compositionally biased region" description="Low complexity" evidence="8">
    <location>
        <begin position="579"/>
        <end position="610"/>
    </location>
</feature>
<dbReference type="PANTHER" id="PTHR21567">
    <property type="entry name" value="CLASP"/>
    <property type="match status" value="1"/>
</dbReference>
<evidence type="ECO:0000256" key="4">
    <source>
        <dbReference type="ARBA" id="ARBA00022618"/>
    </source>
</evidence>
<comment type="subcellular location">
    <subcellularLocation>
        <location evidence="1">Cytoplasm</location>
        <location evidence="1">Cytoskeleton</location>
        <location evidence="1">Spindle</location>
    </subcellularLocation>
</comment>
<keyword evidence="5" id="KW-0493">Microtubule</keyword>
<feature type="compositionally biased region" description="Polar residues" evidence="8">
    <location>
        <begin position="513"/>
        <end position="522"/>
    </location>
</feature>
<feature type="compositionally biased region" description="Polar residues" evidence="8">
    <location>
        <begin position="814"/>
        <end position="823"/>
    </location>
</feature>
<evidence type="ECO:0000313" key="10">
    <source>
        <dbReference type="EMBL" id="KAK3391058.1"/>
    </source>
</evidence>
<feature type="domain" description="TOG" evidence="9">
    <location>
        <begin position="287"/>
        <end position="526"/>
    </location>
</feature>
<evidence type="ECO:0000313" key="11">
    <source>
        <dbReference type="Proteomes" id="UP001285441"/>
    </source>
</evidence>
<dbReference type="GO" id="GO:0090307">
    <property type="term" value="P:mitotic spindle assembly"/>
    <property type="evidence" value="ECO:0007669"/>
    <property type="project" value="TreeGrafter"/>
</dbReference>
<comment type="subunit">
    <text evidence="3">Interacts with microtubules.</text>
</comment>
<protein>
    <submittedName>
        <fullName evidence="10">Clasp N terminal-domain-containing protein</fullName>
    </submittedName>
</protein>
<dbReference type="InterPro" id="IPR034085">
    <property type="entry name" value="TOG"/>
</dbReference>
<dbReference type="Gene3D" id="1.25.10.10">
    <property type="entry name" value="Leucine-rich Repeat Variant"/>
    <property type="match status" value="3"/>
</dbReference>
<feature type="compositionally biased region" description="Low complexity" evidence="8">
    <location>
        <begin position="537"/>
        <end position="547"/>
    </location>
</feature>
<gene>
    <name evidence="10" type="ORF">B0H63DRAFT_539659</name>
</gene>
<dbReference type="SUPFAM" id="SSF48371">
    <property type="entry name" value="ARM repeat"/>
    <property type="match status" value="1"/>
</dbReference>
<keyword evidence="11" id="KW-1185">Reference proteome</keyword>
<reference evidence="10" key="1">
    <citation type="journal article" date="2023" name="Mol. Phylogenet. Evol.">
        <title>Genome-scale phylogeny and comparative genomics of the fungal order Sordariales.</title>
        <authorList>
            <person name="Hensen N."/>
            <person name="Bonometti L."/>
            <person name="Westerberg I."/>
            <person name="Brannstrom I.O."/>
            <person name="Guillou S."/>
            <person name="Cros-Aarteil S."/>
            <person name="Calhoun S."/>
            <person name="Haridas S."/>
            <person name="Kuo A."/>
            <person name="Mondo S."/>
            <person name="Pangilinan J."/>
            <person name="Riley R."/>
            <person name="LaButti K."/>
            <person name="Andreopoulos B."/>
            <person name="Lipzen A."/>
            <person name="Chen C."/>
            <person name="Yan M."/>
            <person name="Daum C."/>
            <person name="Ng V."/>
            <person name="Clum A."/>
            <person name="Steindorff A."/>
            <person name="Ohm R.A."/>
            <person name="Martin F."/>
            <person name="Silar P."/>
            <person name="Natvig D.O."/>
            <person name="Lalanne C."/>
            <person name="Gautier V."/>
            <person name="Ament-Velasquez S.L."/>
            <person name="Kruys A."/>
            <person name="Hutchinson M.I."/>
            <person name="Powell A.J."/>
            <person name="Barry K."/>
            <person name="Miller A.N."/>
            <person name="Grigoriev I.V."/>
            <person name="Debuchy R."/>
            <person name="Gladieux P."/>
            <person name="Hiltunen Thoren M."/>
            <person name="Johannesson H."/>
        </authorList>
    </citation>
    <scope>NUCLEOTIDE SEQUENCE</scope>
    <source>
        <strain evidence="10">CBS 232.78</strain>
    </source>
</reference>
<dbReference type="PANTHER" id="PTHR21567:SF9">
    <property type="entry name" value="CLIP-ASSOCIATING PROTEIN"/>
    <property type="match status" value="1"/>
</dbReference>
<feature type="compositionally biased region" description="Polar residues" evidence="8">
    <location>
        <begin position="688"/>
        <end position="699"/>
    </location>
</feature>
<name>A0AAE0U4T4_9PEZI</name>
<evidence type="ECO:0000256" key="5">
    <source>
        <dbReference type="ARBA" id="ARBA00022701"/>
    </source>
</evidence>
<evidence type="ECO:0000256" key="6">
    <source>
        <dbReference type="ARBA" id="ARBA00022776"/>
    </source>
</evidence>
<dbReference type="InterPro" id="IPR016024">
    <property type="entry name" value="ARM-type_fold"/>
</dbReference>
<dbReference type="Pfam" id="PF12348">
    <property type="entry name" value="CLASP_N"/>
    <property type="match status" value="2"/>
</dbReference>
<dbReference type="Proteomes" id="UP001285441">
    <property type="component" value="Unassembled WGS sequence"/>
</dbReference>
<evidence type="ECO:0000256" key="2">
    <source>
        <dbReference type="ARBA" id="ARBA00009549"/>
    </source>
</evidence>
<dbReference type="GO" id="GO:0008017">
    <property type="term" value="F:microtubule binding"/>
    <property type="evidence" value="ECO:0007669"/>
    <property type="project" value="TreeGrafter"/>
</dbReference>